<dbReference type="EMBL" id="FWXI01000009">
    <property type="protein sequence ID" value="SMC79789.1"/>
    <property type="molecule type" value="Genomic_DNA"/>
</dbReference>
<keyword evidence="12" id="KW-0175">Coiled coil</keyword>
<dbReference type="InterPro" id="IPR003594">
    <property type="entry name" value="HATPase_dom"/>
</dbReference>
<keyword evidence="13" id="KW-0812">Transmembrane</keyword>
<sequence>MTTKTGRHKRLMLLFIAASGLVTVAWSIYRGAYWLAAVLMLLLLCSIFARALLKIYSRVLTCMFELSRGSFDREIFASVDPRPSHDDNSHYQPADLLLTRLNEQQAFNQELTAMNQRLEKLVKERTVALEQANMARRQLLANISHDLRTPLTSIQGYVEAMLDGVIIDPEEKTKYLNLIYTKALVLNRLIKELFDLSHLEARQVSLKLRSVTPEELISQVCEKYQEDVKMAGLNLMATTKPEVQQSEVKLTADTDYIERVYANLIFNSIRHTPPGGTIQLSLLPVAATDDSITLTVRDSGEGIQQEQVPFIFDRYYQGTQPSDKTKNSGLGLNIAKEIIAAHGGHIWAESQPGAGMAIYFTLPVAN</sequence>
<dbReference type="GO" id="GO:0005524">
    <property type="term" value="F:ATP binding"/>
    <property type="evidence" value="ECO:0007669"/>
    <property type="project" value="UniProtKB-KW"/>
</dbReference>
<dbReference type="Gene3D" id="1.10.287.130">
    <property type="match status" value="1"/>
</dbReference>
<organism evidence="15 16">
    <name type="scientific">Sporomusa malonica</name>
    <dbReference type="NCBI Taxonomy" id="112901"/>
    <lineage>
        <taxon>Bacteria</taxon>
        <taxon>Bacillati</taxon>
        <taxon>Bacillota</taxon>
        <taxon>Negativicutes</taxon>
        <taxon>Selenomonadales</taxon>
        <taxon>Sporomusaceae</taxon>
        <taxon>Sporomusa</taxon>
    </lineage>
</organism>
<dbReference type="SUPFAM" id="SSF47384">
    <property type="entry name" value="Homodimeric domain of signal transducing histidine kinase"/>
    <property type="match status" value="1"/>
</dbReference>
<proteinExistence type="predicted"/>
<keyword evidence="6" id="KW-0808">Transferase</keyword>
<evidence type="ECO:0000256" key="8">
    <source>
        <dbReference type="ARBA" id="ARBA00022777"/>
    </source>
</evidence>
<dbReference type="EC" id="2.7.13.3" evidence="3"/>
<dbReference type="OrthoDB" id="335833at2"/>
<dbReference type="RefSeq" id="WP_084576016.1">
    <property type="nucleotide sequence ID" value="NZ_CP155572.1"/>
</dbReference>
<dbReference type="CDD" id="cd00075">
    <property type="entry name" value="HATPase"/>
    <property type="match status" value="1"/>
</dbReference>
<dbReference type="GO" id="GO:0007234">
    <property type="term" value="P:osmosensory signaling via phosphorelay pathway"/>
    <property type="evidence" value="ECO:0007669"/>
    <property type="project" value="TreeGrafter"/>
</dbReference>
<dbReference type="AlphaFoldDB" id="A0A1W2C3M4"/>
<dbReference type="Pfam" id="PF00512">
    <property type="entry name" value="HisKA"/>
    <property type="match status" value="1"/>
</dbReference>
<keyword evidence="9" id="KW-0067">ATP-binding</keyword>
<keyword evidence="5" id="KW-0597">Phosphoprotein</keyword>
<name>A0A1W2C3M4_9FIRM</name>
<dbReference type="PRINTS" id="PR00344">
    <property type="entry name" value="BCTRLSENSOR"/>
</dbReference>
<dbReference type="InterPro" id="IPR004358">
    <property type="entry name" value="Sig_transdc_His_kin-like_C"/>
</dbReference>
<dbReference type="InterPro" id="IPR036097">
    <property type="entry name" value="HisK_dim/P_sf"/>
</dbReference>
<feature type="domain" description="Histidine kinase" evidence="14">
    <location>
        <begin position="142"/>
        <end position="366"/>
    </location>
</feature>
<dbReference type="Gene3D" id="3.30.565.10">
    <property type="entry name" value="Histidine kinase-like ATPase, C-terminal domain"/>
    <property type="match status" value="1"/>
</dbReference>
<keyword evidence="11 13" id="KW-0472">Membrane</keyword>
<protein>
    <recommendedName>
        <fullName evidence="3">histidine kinase</fullName>
        <ecNumber evidence="3">2.7.13.3</ecNumber>
    </recommendedName>
</protein>
<keyword evidence="13" id="KW-1133">Transmembrane helix</keyword>
<comment type="catalytic activity">
    <reaction evidence="1">
        <text>ATP + protein L-histidine = ADP + protein N-phospho-L-histidine.</text>
        <dbReference type="EC" id="2.7.13.3"/>
    </reaction>
</comment>
<dbReference type="FunFam" id="3.30.565.10:FF:000006">
    <property type="entry name" value="Sensor histidine kinase WalK"/>
    <property type="match status" value="1"/>
</dbReference>
<dbReference type="InterPro" id="IPR036890">
    <property type="entry name" value="HATPase_C_sf"/>
</dbReference>
<keyword evidence="7" id="KW-0547">Nucleotide-binding</keyword>
<evidence type="ECO:0000256" key="1">
    <source>
        <dbReference type="ARBA" id="ARBA00000085"/>
    </source>
</evidence>
<evidence type="ECO:0000256" key="9">
    <source>
        <dbReference type="ARBA" id="ARBA00022840"/>
    </source>
</evidence>
<dbReference type="Pfam" id="PF02518">
    <property type="entry name" value="HATPase_c"/>
    <property type="match status" value="1"/>
</dbReference>
<comment type="subcellular location">
    <subcellularLocation>
        <location evidence="2">Cell membrane</location>
    </subcellularLocation>
</comment>
<evidence type="ECO:0000256" key="7">
    <source>
        <dbReference type="ARBA" id="ARBA00022741"/>
    </source>
</evidence>
<dbReference type="STRING" id="112901.SAMN04488500_109115"/>
<evidence type="ECO:0000256" key="11">
    <source>
        <dbReference type="ARBA" id="ARBA00023136"/>
    </source>
</evidence>
<feature type="coiled-coil region" evidence="12">
    <location>
        <begin position="101"/>
        <end position="138"/>
    </location>
</feature>
<dbReference type="PANTHER" id="PTHR42878:SF7">
    <property type="entry name" value="SENSOR HISTIDINE KINASE GLRK"/>
    <property type="match status" value="1"/>
</dbReference>
<dbReference type="PANTHER" id="PTHR42878">
    <property type="entry name" value="TWO-COMPONENT HISTIDINE KINASE"/>
    <property type="match status" value="1"/>
</dbReference>
<dbReference type="InterPro" id="IPR003661">
    <property type="entry name" value="HisK_dim/P_dom"/>
</dbReference>
<reference evidence="15 16" key="1">
    <citation type="submission" date="2017-04" db="EMBL/GenBank/DDBJ databases">
        <authorList>
            <person name="Afonso C.L."/>
            <person name="Miller P.J."/>
            <person name="Scott M.A."/>
            <person name="Spackman E."/>
            <person name="Goraichik I."/>
            <person name="Dimitrov K.M."/>
            <person name="Suarez D.L."/>
            <person name="Swayne D.E."/>
        </authorList>
    </citation>
    <scope>NUCLEOTIDE SEQUENCE [LARGE SCALE GENOMIC DNA]</scope>
    <source>
        <strain evidence="15 16">DSM 5090</strain>
    </source>
</reference>
<dbReference type="SMART" id="SM00387">
    <property type="entry name" value="HATPase_c"/>
    <property type="match status" value="1"/>
</dbReference>
<dbReference type="GO" id="GO:0000155">
    <property type="term" value="F:phosphorelay sensor kinase activity"/>
    <property type="evidence" value="ECO:0007669"/>
    <property type="project" value="InterPro"/>
</dbReference>
<dbReference type="GO" id="GO:0005886">
    <property type="term" value="C:plasma membrane"/>
    <property type="evidence" value="ECO:0007669"/>
    <property type="project" value="UniProtKB-SubCell"/>
</dbReference>
<dbReference type="GO" id="GO:0030295">
    <property type="term" value="F:protein kinase activator activity"/>
    <property type="evidence" value="ECO:0007669"/>
    <property type="project" value="TreeGrafter"/>
</dbReference>
<feature type="transmembrane region" description="Helical" evidence="13">
    <location>
        <begin position="12"/>
        <end position="29"/>
    </location>
</feature>
<keyword evidence="16" id="KW-1185">Reference proteome</keyword>
<gene>
    <name evidence="15" type="ORF">SAMN04488500_109115</name>
</gene>
<evidence type="ECO:0000256" key="12">
    <source>
        <dbReference type="SAM" id="Coils"/>
    </source>
</evidence>
<dbReference type="SMART" id="SM00388">
    <property type="entry name" value="HisKA"/>
    <property type="match status" value="1"/>
</dbReference>
<evidence type="ECO:0000313" key="15">
    <source>
        <dbReference type="EMBL" id="SMC79789.1"/>
    </source>
</evidence>
<evidence type="ECO:0000256" key="3">
    <source>
        <dbReference type="ARBA" id="ARBA00012438"/>
    </source>
</evidence>
<evidence type="ECO:0000313" key="16">
    <source>
        <dbReference type="Proteomes" id="UP000192738"/>
    </source>
</evidence>
<evidence type="ECO:0000259" key="14">
    <source>
        <dbReference type="PROSITE" id="PS50109"/>
    </source>
</evidence>
<evidence type="ECO:0000256" key="4">
    <source>
        <dbReference type="ARBA" id="ARBA00022475"/>
    </source>
</evidence>
<dbReference type="Proteomes" id="UP000192738">
    <property type="component" value="Unassembled WGS sequence"/>
</dbReference>
<evidence type="ECO:0000256" key="6">
    <source>
        <dbReference type="ARBA" id="ARBA00022679"/>
    </source>
</evidence>
<feature type="transmembrane region" description="Helical" evidence="13">
    <location>
        <begin position="35"/>
        <end position="53"/>
    </location>
</feature>
<keyword evidence="4" id="KW-1003">Cell membrane</keyword>
<dbReference type="CDD" id="cd00082">
    <property type="entry name" value="HisKA"/>
    <property type="match status" value="1"/>
</dbReference>
<dbReference type="InterPro" id="IPR050351">
    <property type="entry name" value="BphY/WalK/GraS-like"/>
</dbReference>
<dbReference type="SUPFAM" id="SSF55874">
    <property type="entry name" value="ATPase domain of HSP90 chaperone/DNA topoisomerase II/histidine kinase"/>
    <property type="match status" value="1"/>
</dbReference>
<keyword evidence="10" id="KW-0902">Two-component regulatory system</keyword>
<evidence type="ECO:0000256" key="10">
    <source>
        <dbReference type="ARBA" id="ARBA00023012"/>
    </source>
</evidence>
<dbReference type="InterPro" id="IPR005467">
    <property type="entry name" value="His_kinase_dom"/>
</dbReference>
<keyword evidence="8 15" id="KW-0418">Kinase</keyword>
<evidence type="ECO:0000256" key="13">
    <source>
        <dbReference type="SAM" id="Phobius"/>
    </source>
</evidence>
<evidence type="ECO:0000256" key="5">
    <source>
        <dbReference type="ARBA" id="ARBA00022553"/>
    </source>
</evidence>
<evidence type="ECO:0000256" key="2">
    <source>
        <dbReference type="ARBA" id="ARBA00004236"/>
    </source>
</evidence>
<dbReference type="GO" id="GO:0000156">
    <property type="term" value="F:phosphorelay response regulator activity"/>
    <property type="evidence" value="ECO:0007669"/>
    <property type="project" value="TreeGrafter"/>
</dbReference>
<accession>A0A1W2C3M4</accession>
<dbReference type="FunFam" id="1.10.287.130:FF:000008">
    <property type="entry name" value="Two-component sensor histidine kinase"/>
    <property type="match status" value="1"/>
</dbReference>
<dbReference type="PROSITE" id="PS50109">
    <property type="entry name" value="HIS_KIN"/>
    <property type="match status" value="1"/>
</dbReference>